<dbReference type="PANTHER" id="PTHR47326">
    <property type="entry name" value="TRANSPOSABLE ELEMENT TC3 TRANSPOSASE-LIKE PROTEIN"/>
    <property type="match status" value="1"/>
</dbReference>
<dbReference type="EMBL" id="JARBJD010000234">
    <property type="protein sequence ID" value="KAK2946210.1"/>
    <property type="molecule type" value="Genomic_DNA"/>
</dbReference>
<reference evidence="2 3" key="1">
    <citation type="journal article" date="2022" name="bioRxiv">
        <title>Genomics of Preaxostyla Flagellates Illuminates Evolutionary Transitions and the Path Towards Mitochondrial Loss.</title>
        <authorList>
            <person name="Novak L.V.F."/>
            <person name="Treitli S.C."/>
            <person name="Pyrih J."/>
            <person name="Halakuc P."/>
            <person name="Pipaliya S.V."/>
            <person name="Vacek V."/>
            <person name="Brzon O."/>
            <person name="Soukal P."/>
            <person name="Eme L."/>
            <person name="Dacks J.B."/>
            <person name="Karnkowska A."/>
            <person name="Elias M."/>
            <person name="Hampl V."/>
        </authorList>
    </citation>
    <scope>NUCLEOTIDE SEQUENCE [LARGE SCALE GENOMIC DNA]</scope>
    <source>
        <strain evidence="2">NAU3</strain>
        <tissue evidence="2">Gut</tissue>
    </source>
</reference>
<accession>A0ABQ9X792</accession>
<organism evidence="2 3">
    <name type="scientific">Blattamonas nauphoetae</name>
    <dbReference type="NCBI Taxonomy" id="2049346"/>
    <lineage>
        <taxon>Eukaryota</taxon>
        <taxon>Metamonada</taxon>
        <taxon>Preaxostyla</taxon>
        <taxon>Oxymonadida</taxon>
        <taxon>Blattamonas</taxon>
    </lineage>
</organism>
<name>A0ABQ9X792_9EUKA</name>
<keyword evidence="3" id="KW-1185">Reference proteome</keyword>
<evidence type="ECO:0000313" key="3">
    <source>
        <dbReference type="Proteomes" id="UP001281761"/>
    </source>
</evidence>
<gene>
    <name evidence="2" type="ORF">BLNAU_18886</name>
</gene>
<protein>
    <recommendedName>
        <fullName evidence="4">Transposase</fullName>
    </recommendedName>
</protein>
<sequence>MALSVKANAFPKVKKDSEFKNYVSCSLSHLLSLFFVNGKAELNDISDVDRKLMIGFSLAVPGTTIQINTVTNLAENAKTNESEDMNKTSKRNEAVQMVQIMEKHDLHATTGKDKQPSEDDQNQPVGEILTQELFLSNHKQPSNLPNPEPNHHLFLIILSYRGQYSVRMMSDRSHAPTSYKGRTGACDQSLAVRDLVRRFERTGKTDDLPRSGRSRTASTPAIRERVNQDVLARPTLSIRQRMRDLGLTFGTTHRIIHSLGFTPYRMQTSHWLFDQDYQERVRFCRWFLTKHQDSPTFLNQIWFTDESRFTLDSSVNIHNSYYYSRVNPHYHVEVPNTRRGLNVWCAISCLGMIGPIFYEGTMTGHKYRQMLR</sequence>
<evidence type="ECO:0008006" key="4">
    <source>
        <dbReference type="Google" id="ProtNLM"/>
    </source>
</evidence>
<proteinExistence type="predicted"/>
<dbReference type="InterPro" id="IPR036397">
    <property type="entry name" value="RNaseH_sf"/>
</dbReference>
<dbReference type="PANTHER" id="PTHR47326:SF1">
    <property type="entry name" value="HTH PSQ-TYPE DOMAIN-CONTAINING PROTEIN"/>
    <property type="match status" value="1"/>
</dbReference>
<evidence type="ECO:0000256" key="1">
    <source>
        <dbReference type="SAM" id="MobiDB-lite"/>
    </source>
</evidence>
<dbReference type="Gene3D" id="3.30.420.10">
    <property type="entry name" value="Ribonuclease H-like superfamily/Ribonuclease H"/>
    <property type="match status" value="1"/>
</dbReference>
<comment type="caution">
    <text evidence="2">The sequence shown here is derived from an EMBL/GenBank/DDBJ whole genome shotgun (WGS) entry which is preliminary data.</text>
</comment>
<evidence type="ECO:0000313" key="2">
    <source>
        <dbReference type="EMBL" id="KAK2946210.1"/>
    </source>
</evidence>
<feature type="region of interest" description="Disordered" evidence="1">
    <location>
        <begin position="202"/>
        <end position="223"/>
    </location>
</feature>
<dbReference type="Proteomes" id="UP001281761">
    <property type="component" value="Unassembled WGS sequence"/>
</dbReference>